<evidence type="ECO:0000313" key="2">
    <source>
        <dbReference type="EMBL" id="MFC5471264.1"/>
    </source>
</evidence>
<proteinExistence type="predicted"/>
<evidence type="ECO:0000259" key="1">
    <source>
        <dbReference type="Pfam" id="PF01636"/>
    </source>
</evidence>
<feature type="domain" description="Aminoglycoside phosphotransferase" evidence="1">
    <location>
        <begin position="87"/>
        <end position="250"/>
    </location>
</feature>
<dbReference type="InterPro" id="IPR011009">
    <property type="entry name" value="Kinase-like_dom_sf"/>
</dbReference>
<gene>
    <name evidence="2" type="ORF">ACFPPD_21475</name>
</gene>
<dbReference type="PANTHER" id="PTHR21310">
    <property type="entry name" value="AMINOGLYCOSIDE PHOSPHOTRANSFERASE-RELATED-RELATED"/>
    <property type="match status" value="1"/>
</dbReference>
<keyword evidence="3" id="KW-1185">Reference proteome</keyword>
<name>A0ABW0M0C7_9BACL</name>
<organism evidence="2 3">
    <name type="scientific">Cohnella suwonensis</name>
    <dbReference type="NCBI Taxonomy" id="696072"/>
    <lineage>
        <taxon>Bacteria</taxon>
        <taxon>Bacillati</taxon>
        <taxon>Bacillota</taxon>
        <taxon>Bacilli</taxon>
        <taxon>Bacillales</taxon>
        <taxon>Paenibacillaceae</taxon>
        <taxon>Cohnella</taxon>
    </lineage>
</organism>
<sequence length="334" mass="39084">MKSEDHLALVDLQEYVAEVLGSEYIVAEVTRLHGGAQKVVYKIECKNGFSCVLYVWDLSHNYFQEEILNGSAFQRSYGGSLFALNNHYFKKQGIRTPALYDLNKDRDRYPFEYALVEYVHGKKVEAYFQHDDPRIRHELFQQVGQLLSGMHVIKRDVYGKADYDGSNDRPCHELQREHAEEALSYASEHLVNVRDHHDSLLDKLYELETNIHSRSRYCFIHGELGPDHILVSDDLQPYFIDIEGAGFFDIEHEHSFLEFRFGEYYRYLRNDNLDRNRMMFYRFCHHLSLISGGLKLLHRQFPDQRFAKDLAEYHSRCAIQITSSGIGNGIIRGN</sequence>
<reference evidence="3" key="1">
    <citation type="journal article" date="2019" name="Int. J. Syst. Evol. Microbiol.">
        <title>The Global Catalogue of Microorganisms (GCM) 10K type strain sequencing project: providing services to taxonomists for standard genome sequencing and annotation.</title>
        <authorList>
            <consortium name="The Broad Institute Genomics Platform"/>
            <consortium name="The Broad Institute Genome Sequencing Center for Infectious Disease"/>
            <person name="Wu L."/>
            <person name="Ma J."/>
        </authorList>
    </citation>
    <scope>NUCLEOTIDE SEQUENCE [LARGE SCALE GENOMIC DNA]</scope>
    <source>
        <strain evidence="3">CCUG 57113</strain>
    </source>
</reference>
<dbReference type="Pfam" id="PF01636">
    <property type="entry name" value="APH"/>
    <property type="match status" value="1"/>
</dbReference>
<dbReference type="InterPro" id="IPR051678">
    <property type="entry name" value="AGP_Transferase"/>
</dbReference>
<dbReference type="PANTHER" id="PTHR21310:SF15">
    <property type="entry name" value="AMINOGLYCOSIDE PHOSPHOTRANSFERASE DOMAIN-CONTAINING PROTEIN"/>
    <property type="match status" value="1"/>
</dbReference>
<dbReference type="RefSeq" id="WP_378083272.1">
    <property type="nucleotide sequence ID" value="NZ_JBHSMH010000095.1"/>
</dbReference>
<dbReference type="SUPFAM" id="SSF56112">
    <property type="entry name" value="Protein kinase-like (PK-like)"/>
    <property type="match status" value="1"/>
</dbReference>
<dbReference type="Gene3D" id="3.90.1200.10">
    <property type="match status" value="1"/>
</dbReference>
<comment type="caution">
    <text evidence="2">The sequence shown here is derived from an EMBL/GenBank/DDBJ whole genome shotgun (WGS) entry which is preliminary data.</text>
</comment>
<dbReference type="InterPro" id="IPR002575">
    <property type="entry name" value="Aminoglycoside_PTrfase"/>
</dbReference>
<accession>A0ABW0M0C7</accession>
<protein>
    <submittedName>
        <fullName evidence="2">Phosphotransferase</fullName>
    </submittedName>
</protein>
<dbReference type="Proteomes" id="UP001596105">
    <property type="component" value="Unassembled WGS sequence"/>
</dbReference>
<evidence type="ECO:0000313" key="3">
    <source>
        <dbReference type="Proteomes" id="UP001596105"/>
    </source>
</evidence>
<dbReference type="EMBL" id="JBHSMH010000095">
    <property type="protein sequence ID" value="MFC5471264.1"/>
    <property type="molecule type" value="Genomic_DNA"/>
</dbReference>